<accession>A0A813L3Y8</accession>
<comment type="caution">
    <text evidence="1">The sequence shown here is derived from an EMBL/GenBank/DDBJ whole genome shotgun (WGS) entry which is preliminary data.</text>
</comment>
<proteinExistence type="predicted"/>
<dbReference type="Proteomes" id="UP000626109">
    <property type="component" value="Unassembled WGS sequence"/>
</dbReference>
<dbReference type="AlphaFoldDB" id="A0A813L3Y8"/>
<dbReference type="EMBL" id="CAJNNW010033449">
    <property type="protein sequence ID" value="CAE8718932.1"/>
    <property type="molecule type" value="Genomic_DNA"/>
</dbReference>
<reference evidence="1" key="1">
    <citation type="submission" date="2021-02" db="EMBL/GenBank/DDBJ databases">
        <authorList>
            <person name="Dougan E. K."/>
            <person name="Rhodes N."/>
            <person name="Thang M."/>
            <person name="Chan C."/>
        </authorList>
    </citation>
    <scope>NUCLEOTIDE SEQUENCE</scope>
</reference>
<evidence type="ECO:0000313" key="2">
    <source>
        <dbReference type="Proteomes" id="UP000626109"/>
    </source>
</evidence>
<organism evidence="1 2">
    <name type="scientific">Polarella glacialis</name>
    <name type="common">Dinoflagellate</name>
    <dbReference type="NCBI Taxonomy" id="89957"/>
    <lineage>
        <taxon>Eukaryota</taxon>
        <taxon>Sar</taxon>
        <taxon>Alveolata</taxon>
        <taxon>Dinophyceae</taxon>
        <taxon>Suessiales</taxon>
        <taxon>Suessiaceae</taxon>
        <taxon>Polarella</taxon>
    </lineage>
</organism>
<name>A0A813L3Y8_POLGL</name>
<sequence>MHVMPACTVWKSQEHRSKFRQKASIIDRIGALSVGLDKFVDLHGIAWSSSATTLNAHVSADVVWSITPGSHRIQAKDLAQASQSSDLAQTFNMHNINYSTFPSLPFRTAWT</sequence>
<evidence type="ECO:0000313" key="1">
    <source>
        <dbReference type="EMBL" id="CAE8718932.1"/>
    </source>
</evidence>
<gene>
    <name evidence="1" type="ORF">PGLA2088_LOCUS40363</name>
</gene>
<protein>
    <submittedName>
        <fullName evidence="1">Uncharacterized protein</fullName>
    </submittedName>
</protein>